<protein>
    <submittedName>
        <fullName evidence="2">Transposase</fullName>
    </submittedName>
</protein>
<gene>
    <name evidence="2" type="ORF">B5K10_23440</name>
</gene>
<dbReference type="Pfam" id="PF13683">
    <property type="entry name" value="rve_3"/>
    <property type="match status" value="1"/>
</dbReference>
<evidence type="ECO:0000313" key="2">
    <source>
        <dbReference type="EMBL" id="RFB87034.1"/>
    </source>
</evidence>
<sequence length="73" mass="8519">MNREVHVRFWESVGLQCPAPLTYLHAYKTVSEARVGIRRYLTFYNSRRPHSSLDRQTPDQAYFNALAPMMMAA</sequence>
<accession>A0A3E1B980</accession>
<dbReference type="InterPro" id="IPR012337">
    <property type="entry name" value="RNaseH-like_sf"/>
</dbReference>
<dbReference type="InterPro" id="IPR001584">
    <property type="entry name" value="Integrase_cat-core"/>
</dbReference>
<proteinExistence type="predicted"/>
<dbReference type="Proteomes" id="UP000256748">
    <property type="component" value="Unassembled WGS sequence"/>
</dbReference>
<feature type="domain" description="Integrase catalytic" evidence="1">
    <location>
        <begin position="23"/>
        <end position="58"/>
    </location>
</feature>
<evidence type="ECO:0000259" key="1">
    <source>
        <dbReference type="Pfam" id="PF13683"/>
    </source>
</evidence>
<name>A0A3E1B980_RHILT</name>
<dbReference type="SUPFAM" id="SSF53098">
    <property type="entry name" value="Ribonuclease H-like"/>
    <property type="match status" value="1"/>
</dbReference>
<dbReference type="EMBL" id="NAOO01000032">
    <property type="protein sequence ID" value="RFB87034.1"/>
    <property type="molecule type" value="Genomic_DNA"/>
</dbReference>
<evidence type="ECO:0000313" key="3">
    <source>
        <dbReference type="Proteomes" id="UP000256748"/>
    </source>
</evidence>
<dbReference type="GO" id="GO:0015074">
    <property type="term" value="P:DNA integration"/>
    <property type="evidence" value="ECO:0007669"/>
    <property type="project" value="InterPro"/>
</dbReference>
<comment type="caution">
    <text evidence="2">The sequence shown here is derived from an EMBL/GenBank/DDBJ whole genome shotgun (WGS) entry which is preliminary data.</text>
</comment>
<organism evidence="2 3">
    <name type="scientific">Rhizobium leguminosarum bv. trifolii</name>
    <dbReference type="NCBI Taxonomy" id="386"/>
    <lineage>
        <taxon>Bacteria</taxon>
        <taxon>Pseudomonadati</taxon>
        <taxon>Pseudomonadota</taxon>
        <taxon>Alphaproteobacteria</taxon>
        <taxon>Hyphomicrobiales</taxon>
        <taxon>Rhizobiaceae</taxon>
        <taxon>Rhizobium/Agrobacterium group</taxon>
        <taxon>Rhizobium</taxon>
    </lineage>
</organism>
<dbReference type="AlphaFoldDB" id="A0A3E1B980"/>
<reference evidence="2 3" key="1">
    <citation type="submission" date="2017-03" db="EMBL/GenBank/DDBJ databases">
        <title>Genome analysis of Rhizobial strains effectives or ineffectives for nitrogen fixation isolated from bean seeds.</title>
        <authorList>
            <person name="Peralta H."/>
            <person name="Aguilar-Vera A."/>
            <person name="Mora Y."/>
            <person name="Vargas-Lagunas C."/>
            <person name="Girard L."/>
            <person name="Mora J."/>
        </authorList>
    </citation>
    <scope>NUCLEOTIDE SEQUENCE [LARGE SCALE GENOMIC DNA]</scope>
    <source>
        <strain evidence="2 3">CCGM5</strain>
    </source>
</reference>